<comment type="caution">
    <text evidence="2">The sequence shown here is derived from an EMBL/GenBank/DDBJ whole genome shotgun (WGS) entry which is preliminary data.</text>
</comment>
<comment type="similarity">
    <text evidence="1">Belongs to the proline racemase family.</text>
</comment>
<dbReference type="PANTHER" id="PTHR33442:SF1">
    <property type="entry name" value="TRANS-3-HYDROXY-L-PROLINE DEHYDRATASE"/>
    <property type="match status" value="1"/>
</dbReference>
<protein>
    <submittedName>
        <fullName evidence="2">Proline racemase family protein</fullName>
    </submittedName>
</protein>
<reference evidence="2 3" key="1">
    <citation type="submission" date="2021-05" db="EMBL/GenBank/DDBJ databases">
        <title>Shewanella sp. JM162201.</title>
        <authorList>
            <person name="Xu S."/>
            <person name="Li A."/>
        </authorList>
    </citation>
    <scope>NUCLEOTIDE SEQUENCE [LARGE SCALE GENOMIC DNA]</scope>
    <source>
        <strain evidence="2 3">JM162201</strain>
    </source>
</reference>
<organism evidence="2 3">
    <name type="scientific">Shewanella jiangmenensis</name>
    <dbReference type="NCBI Taxonomy" id="2837387"/>
    <lineage>
        <taxon>Bacteria</taxon>
        <taxon>Pseudomonadati</taxon>
        <taxon>Pseudomonadota</taxon>
        <taxon>Gammaproteobacteria</taxon>
        <taxon>Alteromonadales</taxon>
        <taxon>Shewanellaceae</taxon>
        <taxon>Shewanella</taxon>
    </lineage>
</organism>
<dbReference type="Proteomes" id="UP001195903">
    <property type="component" value="Unassembled WGS sequence"/>
</dbReference>
<name>A0ABS5V9D9_9GAMM</name>
<dbReference type="Gene3D" id="3.10.310.10">
    <property type="entry name" value="Diaminopimelate Epimerase, Chain A, domain 1"/>
    <property type="match status" value="2"/>
</dbReference>
<dbReference type="PANTHER" id="PTHR33442">
    <property type="entry name" value="TRANS-3-HYDROXY-L-PROLINE DEHYDRATASE"/>
    <property type="match status" value="1"/>
</dbReference>
<evidence type="ECO:0000313" key="2">
    <source>
        <dbReference type="EMBL" id="MBT1446492.1"/>
    </source>
</evidence>
<keyword evidence="3" id="KW-1185">Reference proteome</keyword>
<dbReference type="InterPro" id="IPR008794">
    <property type="entry name" value="Pro_racemase_fam"/>
</dbReference>
<dbReference type="PIRSF" id="PIRSF029792">
    <property type="entry name" value="Pro_racemase"/>
    <property type="match status" value="1"/>
</dbReference>
<gene>
    <name evidence="2" type="ORF">KJI95_18515</name>
</gene>
<evidence type="ECO:0000313" key="3">
    <source>
        <dbReference type="Proteomes" id="UP001195903"/>
    </source>
</evidence>
<accession>A0ABS5V9D9</accession>
<dbReference type="Pfam" id="PF05544">
    <property type="entry name" value="Pro_racemase"/>
    <property type="match status" value="1"/>
</dbReference>
<dbReference type="SFLD" id="SFLDS00028">
    <property type="entry name" value="Proline_Racemase"/>
    <property type="match status" value="1"/>
</dbReference>
<dbReference type="SUPFAM" id="SSF54506">
    <property type="entry name" value="Diaminopimelate epimerase-like"/>
    <property type="match status" value="1"/>
</dbReference>
<proteinExistence type="inferred from homology"/>
<sequence length="355" mass="38321">MATLQQRHPLTLPKLGDEQRAAYRQITTLDAHTEGEPLRIITSGYPSVPGDSMLAKRQYLQAHLDDYRKLLMFEPRGHADMYGALITEPVTSGADFGVLFLHNEGYSSMCGHAVLALATVYCETGAIPMPGGVAEIGIDAPAGFIRARAERDAEGKIRASFINVPSFAEALDLTVEVPGIGAVSFDIGFGGAYYAYVDADILGLDCSPENVSQLIDWGRWIKQAVMAKFAIRHPLEADLSFLYGTIFTSAKVSVPGAHSRHVCIFADGEVDRSPTGTGVAGRIALLYAKGGVSLNQPLLIESIVGGQMMVEAIDSSDFYGKSAVIPRVSGRAFITGEHRFLLHPDDIFQTGFLLR</sequence>
<dbReference type="RefSeq" id="WP_214508689.1">
    <property type="nucleotide sequence ID" value="NZ_JAHEPS010000013.1"/>
</dbReference>
<evidence type="ECO:0000256" key="1">
    <source>
        <dbReference type="ARBA" id="ARBA00007529"/>
    </source>
</evidence>
<dbReference type="EMBL" id="JAHEPS010000013">
    <property type="protein sequence ID" value="MBT1446492.1"/>
    <property type="molecule type" value="Genomic_DNA"/>
</dbReference>